<evidence type="ECO:0000313" key="5">
    <source>
        <dbReference type="Proteomes" id="UP000323000"/>
    </source>
</evidence>
<keyword evidence="2" id="KW-0215">Deoxyribonucleotide synthesis</keyword>
<evidence type="ECO:0000256" key="2">
    <source>
        <dbReference type="ARBA" id="ARBA00023116"/>
    </source>
</evidence>
<dbReference type="Pfam" id="PF02867">
    <property type="entry name" value="Ribonuc_red_lgC"/>
    <property type="match status" value="1"/>
</dbReference>
<dbReference type="AlphaFoldDB" id="A0A5C7HHU2"/>
<comment type="similarity">
    <text evidence="1">Belongs to the ribonucleoside diphosphate reductase large chain family.</text>
</comment>
<sequence length="210" mass="23587">MAESKTQEEDKSVLDGIIKKSKSRLEEMTLKLESITKHKDFLGLKESYSGKPSPRLQSKSLVEESEAQQLNKDIFETIYYHAMKASTEIAAKEGHYETYEGSPVSKGILQPDMWGVTPSNRWDWGALRDMIAKNGVRNSLLVAPMPTASTSQILGNNDCFEPESARDEERTSVVRALLAFNLQPCRRRLRPSAADLTSKTAEITARFGRF</sequence>
<protein>
    <recommendedName>
        <fullName evidence="3">Ribonucleotide reductase large subunit domain-containing protein</fullName>
    </recommendedName>
</protein>
<dbReference type="GO" id="GO:0005524">
    <property type="term" value="F:ATP binding"/>
    <property type="evidence" value="ECO:0007669"/>
    <property type="project" value="TreeGrafter"/>
</dbReference>
<dbReference type="PRINTS" id="PR01183">
    <property type="entry name" value="RIBORDTASEM1"/>
</dbReference>
<feature type="domain" description="Ribonucleotide reductase large subunit" evidence="3">
    <location>
        <begin position="124"/>
        <end position="146"/>
    </location>
</feature>
<dbReference type="PANTHER" id="PTHR11573:SF6">
    <property type="entry name" value="RIBONUCLEOSIDE-DIPHOSPHATE REDUCTASE LARGE SUBUNIT"/>
    <property type="match status" value="1"/>
</dbReference>
<evidence type="ECO:0000256" key="1">
    <source>
        <dbReference type="ARBA" id="ARBA00010406"/>
    </source>
</evidence>
<name>A0A5C7HHU2_9ROSI</name>
<dbReference type="InterPro" id="IPR039718">
    <property type="entry name" value="Rrm1"/>
</dbReference>
<dbReference type="InterPro" id="IPR013346">
    <property type="entry name" value="NrdE_NrdA_C"/>
</dbReference>
<accession>A0A5C7HHU2</accession>
<dbReference type="GO" id="GO:0004748">
    <property type="term" value="F:ribonucleoside-diphosphate reductase activity, thioredoxin disulfide as acceptor"/>
    <property type="evidence" value="ECO:0007669"/>
    <property type="project" value="TreeGrafter"/>
</dbReference>
<comment type="caution">
    <text evidence="4">The sequence shown here is derived from an EMBL/GenBank/DDBJ whole genome shotgun (WGS) entry which is preliminary data.</text>
</comment>
<dbReference type="InterPro" id="IPR000788">
    <property type="entry name" value="RNR_lg_C"/>
</dbReference>
<gene>
    <name evidence="4" type="ORF">EZV62_017245</name>
</gene>
<evidence type="ECO:0000313" key="4">
    <source>
        <dbReference type="EMBL" id="TXG55932.1"/>
    </source>
</evidence>
<dbReference type="SUPFAM" id="SSF51998">
    <property type="entry name" value="PFL-like glycyl radical enzymes"/>
    <property type="match status" value="1"/>
</dbReference>
<keyword evidence="5" id="KW-1185">Reference proteome</keyword>
<dbReference type="PANTHER" id="PTHR11573">
    <property type="entry name" value="RIBONUCLEOSIDE-DIPHOSPHATE REDUCTASE LARGE CHAIN"/>
    <property type="match status" value="1"/>
</dbReference>
<dbReference type="GO" id="GO:0005971">
    <property type="term" value="C:ribonucleoside-diphosphate reductase complex"/>
    <property type="evidence" value="ECO:0007669"/>
    <property type="project" value="TreeGrafter"/>
</dbReference>
<dbReference type="EMBL" id="VAHF01000008">
    <property type="protein sequence ID" value="TXG55932.1"/>
    <property type="molecule type" value="Genomic_DNA"/>
</dbReference>
<reference evidence="5" key="1">
    <citation type="journal article" date="2019" name="Gigascience">
        <title>De novo genome assembly of the endangered Acer yangbiense, a plant species with extremely small populations endemic to Yunnan Province, China.</title>
        <authorList>
            <person name="Yang J."/>
            <person name="Wariss H.M."/>
            <person name="Tao L."/>
            <person name="Zhang R."/>
            <person name="Yun Q."/>
            <person name="Hollingsworth P."/>
            <person name="Dao Z."/>
            <person name="Luo G."/>
            <person name="Guo H."/>
            <person name="Ma Y."/>
            <person name="Sun W."/>
        </authorList>
    </citation>
    <scope>NUCLEOTIDE SEQUENCE [LARGE SCALE GENOMIC DNA]</scope>
    <source>
        <strain evidence="5">cv. Malutang</strain>
    </source>
</reference>
<dbReference type="PROSITE" id="PS00089">
    <property type="entry name" value="RIBORED_LARGE"/>
    <property type="match status" value="1"/>
</dbReference>
<dbReference type="Gene3D" id="3.20.70.20">
    <property type="match status" value="1"/>
</dbReference>
<organism evidence="4 5">
    <name type="scientific">Acer yangbiense</name>
    <dbReference type="NCBI Taxonomy" id="1000413"/>
    <lineage>
        <taxon>Eukaryota</taxon>
        <taxon>Viridiplantae</taxon>
        <taxon>Streptophyta</taxon>
        <taxon>Embryophyta</taxon>
        <taxon>Tracheophyta</taxon>
        <taxon>Spermatophyta</taxon>
        <taxon>Magnoliopsida</taxon>
        <taxon>eudicotyledons</taxon>
        <taxon>Gunneridae</taxon>
        <taxon>Pentapetalae</taxon>
        <taxon>rosids</taxon>
        <taxon>malvids</taxon>
        <taxon>Sapindales</taxon>
        <taxon>Sapindaceae</taxon>
        <taxon>Hippocastanoideae</taxon>
        <taxon>Acereae</taxon>
        <taxon>Acer</taxon>
    </lineage>
</organism>
<proteinExistence type="inferred from homology"/>
<dbReference type="GO" id="GO:0009263">
    <property type="term" value="P:deoxyribonucleotide biosynthetic process"/>
    <property type="evidence" value="ECO:0007669"/>
    <property type="project" value="UniProtKB-KW"/>
</dbReference>
<dbReference type="Proteomes" id="UP000323000">
    <property type="component" value="Chromosome 8"/>
</dbReference>
<dbReference type="OrthoDB" id="1727645at2759"/>
<evidence type="ECO:0000259" key="3">
    <source>
        <dbReference type="PROSITE" id="PS00089"/>
    </source>
</evidence>